<keyword evidence="3" id="KW-1185">Reference proteome</keyword>
<reference evidence="2 3" key="1">
    <citation type="journal article" date="2018" name="Nat. Ecol. Evol.">
        <title>Genomic signatures of mitonuclear coevolution across populations of Tigriopus californicus.</title>
        <authorList>
            <person name="Barreto F.S."/>
            <person name="Watson E.T."/>
            <person name="Lima T.G."/>
            <person name="Willett C.S."/>
            <person name="Edmands S."/>
            <person name="Li W."/>
            <person name="Burton R.S."/>
        </authorList>
    </citation>
    <scope>NUCLEOTIDE SEQUENCE [LARGE SCALE GENOMIC DNA]</scope>
    <source>
        <strain evidence="2 3">San Diego</strain>
    </source>
</reference>
<dbReference type="OrthoDB" id="9988013at2759"/>
<comment type="caution">
    <text evidence="2">The sequence shown here is derived from an EMBL/GenBank/DDBJ whole genome shotgun (WGS) entry which is preliminary data.</text>
</comment>
<evidence type="ECO:0000256" key="1">
    <source>
        <dbReference type="SAM" id="SignalP"/>
    </source>
</evidence>
<sequence length="151" mass="17295">MEHWTQFTLLVLGVSSLAQVSGLTCYVGLGNNSQRRSQKVVNCPEDRHYVCVKMYGGDMGDQIRRKCEKMSVPEYEELMEQEALKERMIQKGESWDVDPACHEDVHHGRDVHVCYCSIDQCNSAFSMRHKSVGMIQILAIGLSIFRHKIVF</sequence>
<evidence type="ECO:0008006" key="4">
    <source>
        <dbReference type="Google" id="ProtNLM"/>
    </source>
</evidence>
<gene>
    <name evidence="2" type="ORF">TCAL_05135</name>
</gene>
<feature type="chain" id="PRO_5022221738" description="Protein sleepless" evidence="1">
    <location>
        <begin position="23"/>
        <end position="151"/>
    </location>
</feature>
<dbReference type="AlphaFoldDB" id="A0A553NCR4"/>
<evidence type="ECO:0000313" key="3">
    <source>
        <dbReference type="Proteomes" id="UP000318571"/>
    </source>
</evidence>
<organism evidence="2 3">
    <name type="scientific">Tigriopus californicus</name>
    <name type="common">Marine copepod</name>
    <dbReference type="NCBI Taxonomy" id="6832"/>
    <lineage>
        <taxon>Eukaryota</taxon>
        <taxon>Metazoa</taxon>
        <taxon>Ecdysozoa</taxon>
        <taxon>Arthropoda</taxon>
        <taxon>Crustacea</taxon>
        <taxon>Multicrustacea</taxon>
        <taxon>Hexanauplia</taxon>
        <taxon>Copepoda</taxon>
        <taxon>Harpacticoida</taxon>
        <taxon>Harpacticidae</taxon>
        <taxon>Tigriopus</taxon>
    </lineage>
</organism>
<accession>A0A553NCR4</accession>
<dbReference type="Proteomes" id="UP000318571">
    <property type="component" value="Chromosome 10"/>
</dbReference>
<feature type="signal peptide" evidence="1">
    <location>
        <begin position="1"/>
        <end position="22"/>
    </location>
</feature>
<keyword evidence="1" id="KW-0732">Signal</keyword>
<protein>
    <recommendedName>
        <fullName evidence="4">Protein sleepless</fullName>
    </recommendedName>
</protein>
<dbReference type="EMBL" id="VCGU01000458">
    <property type="protein sequence ID" value="TRY63227.1"/>
    <property type="molecule type" value="Genomic_DNA"/>
</dbReference>
<name>A0A553NCR4_TIGCA</name>
<proteinExistence type="predicted"/>
<evidence type="ECO:0000313" key="2">
    <source>
        <dbReference type="EMBL" id="TRY63227.1"/>
    </source>
</evidence>